<dbReference type="Gene3D" id="3.40.50.300">
    <property type="entry name" value="P-loop containing nucleotide triphosphate hydrolases"/>
    <property type="match status" value="1"/>
</dbReference>
<evidence type="ECO:0000313" key="8">
    <source>
        <dbReference type="EMBL" id="HAG2284118.1"/>
    </source>
</evidence>
<comment type="caution">
    <text evidence="8">The sequence shown here is derived from an EMBL/GenBank/DDBJ whole genome shotgun (WGS) entry which is preliminary data.</text>
</comment>
<dbReference type="SUPFAM" id="SSF52540">
    <property type="entry name" value="P-loop containing nucleoside triphosphate hydrolases"/>
    <property type="match status" value="1"/>
</dbReference>
<evidence type="ECO:0000256" key="6">
    <source>
        <dbReference type="ARBA" id="ARBA00049117"/>
    </source>
</evidence>
<dbReference type="GO" id="GO:0016787">
    <property type="term" value="F:hydrolase activity"/>
    <property type="evidence" value="ECO:0007669"/>
    <property type="project" value="UniProtKB-KW"/>
</dbReference>
<accession>A0A759YIW5</accession>
<dbReference type="AlphaFoldDB" id="A0A759YIW5"/>
<dbReference type="InterPro" id="IPR011629">
    <property type="entry name" value="CobW-like_C"/>
</dbReference>
<gene>
    <name evidence="8" type="ORF">G8W61_004484</name>
</gene>
<dbReference type="Gene3D" id="3.30.1220.10">
    <property type="entry name" value="CobW-like, C-terminal domain"/>
    <property type="match status" value="1"/>
</dbReference>
<dbReference type="GO" id="GO:0005737">
    <property type="term" value="C:cytoplasm"/>
    <property type="evidence" value="ECO:0007669"/>
    <property type="project" value="TreeGrafter"/>
</dbReference>
<evidence type="ECO:0000256" key="3">
    <source>
        <dbReference type="ARBA" id="ARBA00023186"/>
    </source>
</evidence>
<evidence type="ECO:0000259" key="7">
    <source>
        <dbReference type="SMART" id="SM00833"/>
    </source>
</evidence>
<sequence length="316" mass="34304">MQTDKRIALTVIGGFLGSGKSTLLNRILQNTHRRPTVLVNDFGSVNVDAALVSSRDGDTISLSNGCVCCTMGGGLYEALARAMERQPAPEWIVIEASGVSDPSRIAQIGMADPLLELESVLVVVDALGVRKQVADPLLTDTIERQLDSASILLLSKTDLAGQQESEDVRQWLAQHVAGVPLVSADIDLQLLQMHISLDSVRHIVSSAGEPPSHHHHNHDTPDLPFVSWFWSASQPLDSQRLRDTLKILPRGVIRAKGWLRTDRHEQALVQYASGRVRIVALQALSTIPLGLVVIAAGDIDQQAINDALQNCVEQGR</sequence>
<dbReference type="EMBL" id="DAAXRP010000019">
    <property type="protein sequence ID" value="HAG2284118.1"/>
    <property type="molecule type" value="Genomic_DNA"/>
</dbReference>
<evidence type="ECO:0000256" key="2">
    <source>
        <dbReference type="ARBA" id="ARBA00022801"/>
    </source>
</evidence>
<dbReference type="CDD" id="cd03112">
    <property type="entry name" value="CobW-like"/>
    <property type="match status" value="1"/>
</dbReference>
<dbReference type="SUPFAM" id="SSF90002">
    <property type="entry name" value="Hypothetical protein YjiA, C-terminal domain"/>
    <property type="match status" value="1"/>
</dbReference>
<protein>
    <submittedName>
        <fullName evidence="8">GTP-binding protein</fullName>
    </submittedName>
</protein>
<proteinExistence type="inferred from homology"/>
<comment type="similarity">
    <text evidence="4">Belongs to the SIMIBI class G3E GTPase family. ZNG1 subfamily.</text>
</comment>
<name>A0A759YIW5_SALER</name>
<dbReference type="InterPro" id="IPR051316">
    <property type="entry name" value="Zinc-reg_GTPase_activator"/>
</dbReference>
<comment type="function">
    <text evidence="5">Zinc chaperone that directly transfers zinc cofactor to target proteins, thereby activating them. Zinc is transferred from the CXCC motif in the GTPase domain to the zinc binding site in target proteins in a process requiring GTP hydrolysis.</text>
</comment>
<evidence type="ECO:0000256" key="5">
    <source>
        <dbReference type="ARBA" id="ARBA00045658"/>
    </source>
</evidence>
<evidence type="ECO:0000256" key="1">
    <source>
        <dbReference type="ARBA" id="ARBA00022741"/>
    </source>
</evidence>
<evidence type="ECO:0000256" key="4">
    <source>
        <dbReference type="ARBA" id="ARBA00034320"/>
    </source>
</evidence>
<dbReference type="InterPro" id="IPR027417">
    <property type="entry name" value="P-loop_NTPase"/>
</dbReference>
<dbReference type="Pfam" id="PF02492">
    <property type="entry name" value="cobW"/>
    <property type="match status" value="1"/>
</dbReference>
<reference evidence="8" key="2">
    <citation type="submission" date="2020-02" db="EMBL/GenBank/DDBJ databases">
        <authorList>
            <consortium name="NCBI Pathogen Detection Project"/>
        </authorList>
    </citation>
    <scope>NUCLEOTIDE SEQUENCE</scope>
    <source>
        <strain evidence="8">MA.CK_94/00001630</strain>
    </source>
</reference>
<comment type="catalytic activity">
    <reaction evidence="6">
        <text>GTP + H2O = GDP + phosphate + H(+)</text>
        <dbReference type="Rhea" id="RHEA:19669"/>
        <dbReference type="ChEBI" id="CHEBI:15377"/>
        <dbReference type="ChEBI" id="CHEBI:15378"/>
        <dbReference type="ChEBI" id="CHEBI:37565"/>
        <dbReference type="ChEBI" id="CHEBI:43474"/>
        <dbReference type="ChEBI" id="CHEBI:58189"/>
    </reaction>
    <physiologicalReaction direction="left-to-right" evidence="6">
        <dbReference type="Rhea" id="RHEA:19670"/>
    </physiologicalReaction>
</comment>
<feature type="domain" description="CobW C-terminal" evidence="7">
    <location>
        <begin position="225"/>
        <end position="312"/>
    </location>
</feature>
<dbReference type="SMART" id="SM00833">
    <property type="entry name" value="CobW_C"/>
    <property type="match status" value="1"/>
</dbReference>
<keyword evidence="3" id="KW-0143">Chaperone</keyword>
<keyword evidence="2" id="KW-0378">Hydrolase</keyword>
<dbReference type="GO" id="GO:0000166">
    <property type="term" value="F:nucleotide binding"/>
    <property type="evidence" value="ECO:0007669"/>
    <property type="project" value="UniProtKB-KW"/>
</dbReference>
<dbReference type="Pfam" id="PF07683">
    <property type="entry name" value="CobW_C"/>
    <property type="match status" value="1"/>
</dbReference>
<dbReference type="PANTHER" id="PTHR13748">
    <property type="entry name" value="COBW-RELATED"/>
    <property type="match status" value="1"/>
</dbReference>
<dbReference type="InterPro" id="IPR003495">
    <property type="entry name" value="CobW/HypB/UreG_nucleotide-bd"/>
</dbReference>
<keyword evidence="1" id="KW-0547">Nucleotide-binding</keyword>
<dbReference type="InterPro" id="IPR036627">
    <property type="entry name" value="CobW-likC_sf"/>
</dbReference>
<dbReference type="PANTHER" id="PTHR13748:SF62">
    <property type="entry name" value="COBW DOMAIN-CONTAINING PROTEIN"/>
    <property type="match status" value="1"/>
</dbReference>
<reference evidence="8" key="1">
    <citation type="journal article" date="2018" name="Genome Biol.">
        <title>SKESA: strategic k-mer extension for scrupulous assemblies.</title>
        <authorList>
            <person name="Souvorov A."/>
            <person name="Agarwala R."/>
            <person name="Lipman D.J."/>
        </authorList>
    </citation>
    <scope>NUCLEOTIDE SEQUENCE</scope>
    <source>
        <strain evidence="8">MA.CK_94/00001630</strain>
    </source>
</reference>
<organism evidence="8">
    <name type="scientific">Salmonella enterica</name>
    <name type="common">Salmonella choleraesuis</name>
    <dbReference type="NCBI Taxonomy" id="28901"/>
    <lineage>
        <taxon>Bacteria</taxon>
        <taxon>Pseudomonadati</taxon>
        <taxon>Pseudomonadota</taxon>
        <taxon>Gammaproteobacteria</taxon>
        <taxon>Enterobacterales</taxon>
        <taxon>Enterobacteriaceae</taxon>
        <taxon>Salmonella</taxon>
    </lineage>
</organism>